<dbReference type="PROSITE" id="PS51300">
    <property type="entry name" value="NIRD"/>
    <property type="match status" value="1"/>
</dbReference>
<dbReference type="GO" id="GO:0106316">
    <property type="term" value="F:nitrite reductase (NADH) activity"/>
    <property type="evidence" value="ECO:0007669"/>
    <property type="project" value="UniProtKB-EC"/>
</dbReference>
<dbReference type="Gene3D" id="2.102.10.10">
    <property type="entry name" value="Rieske [2Fe-2S] iron-sulphur domain"/>
    <property type="match status" value="1"/>
</dbReference>
<dbReference type="NCBIfam" id="TIGR02378">
    <property type="entry name" value="nirD_assim_sml"/>
    <property type="match status" value="1"/>
</dbReference>
<evidence type="ECO:0000256" key="2">
    <source>
        <dbReference type="ARBA" id="ARBA00023063"/>
    </source>
</evidence>
<dbReference type="EMBL" id="CAKLDM010000002">
    <property type="protein sequence ID" value="CAH0539075.1"/>
    <property type="molecule type" value="Genomic_DNA"/>
</dbReference>
<dbReference type="InterPro" id="IPR036922">
    <property type="entry name" value="Rieske_2Fe-2S_sf"/>
</dbReference>
<dbReference type="InterPro" id="IPR012748">
    <property type="entry name" value="Rieske-like_NirD"/>
</dbReference>
<dbReference type="InterPro" id="IPR017881">
    <property type="entry name" value="NirD"/>
</dbReference>
<organism evidence="4 5">
    <name type="scientific">Vibrio marisflavi CECT 7928</name>
    <dbReference type="NCBI Taxonomy" id="634439"/>
    <lineage>
        <taxon>Bacteria</taxon>
        <taxon>Pseudomonadati</taxon>
        <taxon>Pseudomonadota</taxon>
        <taxon>Gammaproteobacteria</taxon>
        <taxon>Vibrionales</taxon>
        <taxon>Vibrionaceae</taxon>
        <taxon>Vibrio</taxon>
    </lineage>
</organism>
<dbReference type="EC" id="1.7.1.15" evidence="4"/>
<proteinExistence type="predicted"/>
<evidence type="ECO:0000313" key="4">
    <source>
        <dbReference type="EMBL" id="CAH0539075.1"/>
    </source>
</evidence>
<keyword evidence="2" id="KW-0534">Nitrate assimilation</keyword>
<dbReference type="RefSeq" id="WP_237361198.1">
    <property type="nucleotide sequence ID" value="NZ_CAKLDM010000002.1"/>
</dbReference>
<dbReference type="PANTHER" id="PTHR40562:SF1">
    <property type="entry name" value="NITRITE REDUCTASE (NADH) SMALL SUBUNIT"/>
    <property type="match status" value="1"/>
</dbReference>
<evidence type="ECO:0000313" key="5">
    <source>
        <dbReference type="Proteomes" id="UP000838748"/>
    </source>
</evidence>
<accession>A0ABN8E3B2</accession>
<feature type="domain" description="Rieske-like [2Fe-2S]" evidence="3">
    <location>
        <begin position="4"/>
        <end position="107"/>
    </location>
</feature>
<reference evidence="4" key="1">
    <citation type="submission" date="2021-11" db="EMBL/GenBank/DDBJ databases">
        <authorList>
            <person name="Rodrigo-Torres L."/>
            <person name="Arahal R. D."/>
            <person name="Lucena T."/>
        </authorList>
    </citation>
    <scope>NUCLEOTIDE SEQUENCE</scope>
    <source>
        <strain evidence="4">CECT 7928</strain>
    </source>
</reference>
<gene>
    <name evidence="4" type="primary">nirD_2</name>
    <name evidence="4" type="ORF">VMF7928_01873</name>
</gene>
<evidence type="ECO:0000256" key="1">
    <source>
        <dbReference type="ARBA" id="ARBA00023002"/>
    </source>
</evidence>
<evidence type="ECO:0000259" key="3">
    <source>
        <dbReference type="Pfam" id="PF13806"/>
    </source>
</evidence>
<dbReference type="Proteomes" id="UP000838748">
    <property type="component" value="Unassembled WGS sequence"/>
</dbReference>
<dbReference type="CDD" id="cd03529">
    <property type="entry name" value="Rieske_NirD"/>
    <property type="match status" value="1"/>
</dbReference>
<keyword evidence="5" id="KW-1185">Reference proteome</keyword>
<dbReference type="SUPFAM" id="SSF50022">
    <property type="entry name" value="ISP domain"/>
    <property type="match status" value="1"/>
</dbReference>
<protein>
    <submittedName>
        <fullName evidence="4">Nitrite reductase (NADH) small subunit</fullName>
        <ecNumber evidence="4">1.7.1.15</ecNumber>
    </submittedName>
</protein>
<keyword evidence="1 4" id="KW-0560">Oxidoreductase</keyword>
<comment type="caution">
    <text evidence="4">The sequence shown here is derived from an EMBL/GenBank/DDBJ whole genome shotgun (WGS) entry which is preliminary data.</text>
</comment>
<dbReference type="PANTHER" id="PTHR40562">
    <property type="match status" value="1"/>
</dbReference>
<sequence length="110" mass="12126">MKDWLTVCNMADLVPQTGICAKVYDDQVAIFYCERTQQIYALSNFDPAGKANVMSRGIIGSIEGAPYVASPLYKHHFHLEDGSCLEDPSLKVKTYEIRAVEGDVQVAVVA</sequence>
<dbReference type="Pfam" id="PF13806">
    <property type="entry name" value="Rieske_2"/>
    <property type="match status" value="1"/>
</dbReference>
<name>A0ABN8E3B2_9VIBR</name>